<dbReference type="InterPro" id="IPR016151">
    <property type="entry name" value="DNA_mismatch_repair_MutS_N"/>
</dbReference>
<dbReference type="AlphaFoldDB" id="S0F6Q6"/>
<feature type="region of interest" description="Disordered" evidence="1">
    <location>
        <begin position="620"/>
        <end position="666"/>
    </location>
</feature>
<dbReference type="GO" id="GO:0005524">
    <property type="term" value="F:ATP binding"/>
    <property type="evidence" value="ECO:0007669"/>
    <property type="project" value="InterPro"/>
</dbReference>
<dbReference type="Pfam" id="PF08401">
    <property type="entry name" value="ArdcN"/>
    <property type="match status" value="1"/>
</dbReference>
<dbReference type="Gene3D" id="3.40.1170.10">
    <property type="entry name" value="DNA repair protein MutS, domain I"/>
    <property type="match status" value="2"/>
</dbReference>
<keyword evidence="6" id="KW-1185">Reference proteome</keyword>
<feature type="domain" description="N-terminal" evidence="3">
    <location>
        <begin position="32"/>
        <end position="127"/>
    </location>
</feature>
<feature type="domain" description="DNA mismatch repair protein MutS-like N-terminal" evidence="2">
    <location>
        <begin position="773"/>
        <end position="858"/>
    </location>
</feature>
<dbReference type="GO" id="GO:0030983">
    <property type="term" value="F:mismatched DNA binding"/>
    <property type="evidence" value="ECO:0007669"/>
    <property type="project" value="InterPro"/>
</dbReference>
<dbReference type="EMBL" id="ACBW01000106">
    <property type="protein sequence ID" value="EEF75964.1"/>
    <property type="molecule type" value="Genomic_DNA"/>
</dbReference>
<organism evidence="5 6">
    <name type="scientific">Phocaeicola coprophilus DSM 18228 = JCM 13818</name>
    <dbReference type="NCBI Taxonomy" id="547042"/>
    <lineage>
        <taxon>Bacteria</taxon>
        <taxon>Pseudomonadati</taxon>
        <taxon>Bacteroidota</taxon>
        <taxon>Bacteroidia</taxon>
        <taxon>Bacteroidales</taxon>
        <taxon>Bacteroidaceae</taxon>
        <taxon>Phocaeicola</taxon>
    </lineage>
</organism>
<reference evidence="5 6" key="1">
    <citation type="submission" date="2008-12" db="EMBL/GenBank/DDBJ databases">
        <authorList>
            <person name="Fulton L."/>
            <person name="Clifton S."/>
            <person name="Fulton B."/>
            <person name="Xu J."/>
            <person name="Minx P."/>
            <person name="Pepin K.H."/>
            <person name="Johnson M."/>
            <person name="Bhonagiri V."/>
            <person name="Nash W.E."/>
            <person name="Mardis E.R."/>
            <person name="Wilson R.K."/>
        </authorList>
    </citation>
    <scope>NUCLEOTIDE SEQUENCE [LARGE SCALE GENOMIC DNA]</scope>
    <source>
        <strain evidence="5 6">DSM 18228</strain>
    </source>
</reference>
<gene>
    <name evidence="5" type="ORF">BACCOPRO_01458</name>
</gene>
<dbReference type="eggNOG" id="COG4227">
    <property type="taxonomic scope" value="Bacteria"/>
</dbReference>
<evidence type="ECO:0000259" key="4">
    <source>
        <dbReference type="Pfam" id="PF18818"/>
    </source>
</evidence>
<dbReference type="HOGENOM" id="CLU_011368_0_0_10"/>
<dbReference type="InterPro" id="IPR041459">
    <property type="entry name" value="MPTase-PolyVal"/>
</dbReference>
<dbReference type="GO" id="GO:0003697">
    <property type="term" value="F:single-stranded DNA binding"/>
    <property type="evidence" value="ECO:0007669"/>
    <property type="project" value="InterPro"/>
</dbReference>
<evidence type="ECO:0000259" key="3">
    <source>
        <dbReference type="Pfam" id="PF08401"/>
    </source>
</evidence>
<feature type="compositionally biased region" description="Basic and acidic residues" evidence="1">
    <location>
        <begin position="857"/>
        <end position="880"/>
    </location>
</feature>
<proteinExistence type="predicted"/>
<dbReference type="InterPro" id="IPR007695">
    <property type="entry name" value="DNA_mismatch_repair_MutS-lik_N"/>
</dbReference>
<feature type="domain" description="Polyvalent protein metallopeptidase" evidence="4">
    <location>
        <begin position="203"/>
        <end position="308"/>
    </location>
</feature>
<dbReference type="Pfam" id="PF01624">
    <property type="entry name" value="MutS_I"/>
    <property type="match status" value="2"/>
</dbReference>
<dbReference type="eggNOG" id="COG0249">
    <property type="taxonomic scope" value="Bacteria"/>
</dbReference>
<dbReference type="RefSeq" id="WP_008142034.1">
    <property type="nucleotide sequence ID" value="NZ_EQ973637.1"/>
</dbReference>
<evidence type="ECO:0000259" key="2">
    <source>
        <dbReference type="Pfam" id="PF01624"/>
    </source>
</evidence>
<sequence>MKEKSQIEKNAAQKQVELLSLALSSASEAGGHWLNAAGKRYPRLYPQGVSASPFNALFMALHSDSKGCKTNLFTLYTDAKTRGTSVREKEQGVPFLYYNWNQYVNRNNPEDIITRKDYLLLDEEQKEQYKGIHNREIRTLFNIDQTTFPYVDERGYDIALKTDGGITENGYSEADERKLHIRFNDFLLKMRDYLVPVRSDGSGMPHYETDRDAVYMPRQREFKHYHDYVHETLRQIVSATGHQQRLAREGMVMKNGMPPSEDALKQERLVVEIASGIKMLEFGLPARLTEDSMKIVEYWNRELKENPILIDALESDVNNALEVIHKAEKGEKTEYATLRNRQKTTDLREQLPKHYFVADEISRFPNKDDKNIVLVIDRQGKKADVVLPAGASTEVDNEIPGMNKSRIERALRLEGIENVRFFNPDGALGYRPDDAYFAEKQVSLARLRNWTMEVLSTLDVTPAVRQANEKLFDKIQMVQDDKNRWALYLKPENEPGYSVYPDKEDVNRFFTTLKQAMDDIDKVRMELAHKYYALAEIKPDLKVDLFSTETRDIDLNRIQKVCVFKTKKDGIQCTATIDGNRMQPRSLTPQQWQRMWLAEDKNEYKRNLAATLFADVLQQGQTQEEHAGEKQEKDAERQQTAETAKDNAEKTVPNETSAQRESWNRIKAKHPDALQLVRKGDFYRMYNEDAEKGVSILGITPQKLSGVGERGFAQSAEFPYHKLDDYLPKLIRAGKRVIICDAPELEKARSSRPRAQSAQLTDKLPEQFLTACMEFKVQQPEAIALFRHEGKYYAYMNDAETMARELGLPQSKGERPEYNSQKLIPMFDAGIKETEQYITELKKTGLSVSVINPAEITRQDEEKQTAEEMNDNEQRTTLKR</sequence>
<dbReference type="SUPFAM" id="SSF55271">
    <property type="entry name" value="DNA repair protein MutS, domain I"/>
    <property type="match status" value="2"/>
</dbReference>
<evidence type="ECO:0000313" key="5">
    <source>
        <dbReference type="EMBL" id="EEF75964.1"/>
    </source>
</evidence>
<feature type="region of interest" description="Disordered" evidence="1">
    <location>
        <begin position="856"/>
        <end position="880"/>
    </location>
</feature>
<name>S0F6Q6_9BACT</name>
<feature type="domain" description="DNA mismatch repair protein MutS-like N-terminal" evidence="2">
    <location>
        <begin position="662"/>
        <end position="750"/>
    </location>
</feature>
<accession>S0F6Q6</accession>
<dbReference type="Proteomes" id="UP000014073">
    <property type="component" value="Unassembled WGS sequence"/>
</dbReference>
<dbReference type="STRING" id="547042.BACCOPRO_01458"/>
<evidence type="ECO:0000313" key="6">
    <source>
        <dbReference type="Proteomes" id="UP000014073"/>
    </source>
</evidence>
<evidence type="ECO:0000256" key="1">
    <source>
        <dbReference type="SAM" id="MobiDB-lite"/>
    </source>
</evidence>
<protein>
    <submittedName>
        <fullName evidence="5">MutS domain I protein</fullName>
    </submittedName>
</protein>
<comment type="caution">
    <text evidence="5">The sequence shown here is derived from an EMBL/GenBank/DDBJ whole genome shotgun (WGS) entry which is preliminary data.</text>
</comment>
<dbReference type="GO" id="GO:0006298">
    <property type="term" value="P:mismatch repair"/>
    <property type="evidence" value="ECO:0007669"/>
    <property type="project" value="InterPro"/>
</dbReference>
<dbReference type="Pfam" id="PF18818">
    <property type="entry name" value="MPTase-PolyVal"/>
    <property type="match status" value="1"/>
</dbReference>
<feature type="compositionally biased region" description="Basic and acidic residues" evidence="1">
    <location>
        <begin position="623"/>
        <end position="649"/>
    </location>
</feature>
<dbReference type="InterPro" id="IPR013610">
    <property type="entry name" value="ArdC_N"/>
</dbReference>
<dbReference type="GeneID" id="78404394"/>